<dbReference type="AlphaFoldDB" id="A0A6A6TWZ9"/>
<dbReference type="GO" id="GO:0017056">
    <property type="term" value="F:structural constituent of nuclear pore"/>
    <property type="evidence" value="ECO:0007669"/>
    <property type="project" value="InterPro"/>
</dbReference>
<proteinExistence type="inferred from homology"/>
<feature type="compositionally biased region" description="Low complexity" evidence="4">
    <location>
        <begin position="1"/>
        <end position="17"/>
    </location>
</feature>
<feature type="region of interest" description="Disordered" evidence="4">
    <location>
        <begin position="80"/>
        <end position="147"/>
    </location>
</feature>
<dbReference type="GO" id="GO:0005643">
    <property type="term" value="C:nuclear pore"/>
    <property type="evidence" value="ECO:0007669"/>
    <property type="project" value="InterPro"/>
</dbReference>
<dbReference type="OrthoDB" id="203824at2759"/>
<comment type="similarity">
    <text evidence="2">Belongs to the nucleoporin interacting component (NIC) family.</text>
</comment>
<keyword evidence="3" id="KW-0539">Nucleus</keyword>
<evidence type="ECO:0000256" key="2">
    <source>
        <dbReference type="ARBA" id="ARBA00010186"/>
    </source>
</evidence>
<dbReference type="InterPro" id="IPR007231">
    <property type="entry name" value="Nucleoporin_int_Nup93/Nic96"/>
</dbReference>
<feature type="compositionally biased region" description="Basic and acidic residues" evidence="4">
    <location>
        <begin position="372"/>
        <end position="387"/>
    </location>
</feature>
<feature type="region of interest" description="Disordered" evidence="4">
    <location>
        <begin position="1"/>
        <end position="38"/>
    </location>
</feature>
<evidence type="ECO:0000256" key="1">
    <source>
        <dbReference type="ARBA" id="ARBA00004259"/>
    </source>
</evidence>
<protein>
    <submittedName>
        <fullName evidence="5">NIC-domain-containing protein</fullName>
    </submittedName>
</protein>
<reference evidence="5" key="1">
    <citation type="journal article" date="2020" name="Stud. Mycol.">
        <title>101 Dothideomycetes genomes: a test case for predicting lifestyles and emergence of pathogens.</title>
        <authorList>
            <person name="Haridas S."/>
            <person name="Albert R."/>
            <person name="Binder M."/>
            <person name="Bloem J."/>
            <person name="Labutti K."/>
            <person name="Salamov A."/>
            <person name="Andreopoulos B."/>
            <person name="Baker S."/>
            <person name="Barry K."/>
            <person name="Bills G."/>
            <person name="Bluhm B."/>
            <person name="Cannon C."/>
            <person name="Castanera R."/>
            <person name="Culley D."/>
            <person name="Daum C."/>
            <person name="Ezra D."/>
            <person name="Gonzalez J."/>
            <person name="Henrissat B."/>
            <person name="Kuo A."/>
            <person name="Liang C."/>
            <person name="Lipzen A."/>
            <person name="Lutzoni F."/>
            <person name="Magnuson J."/>
            <person name="Mondo S."/>
            <person name="Nolan M."/>
            <person name="Ohm R."/>
            <person name="Pangilinan J."/>
            <person name="Park H.-J."/>
            <person name="Ramirez L."/>
            <person name="Alfaro M."/>
            <person name="Sun H."/>
            <person name="Tritt A."/>
            <person name="Yoshinaga Y."/>
            <person name="Zwiers L.-H."/>
            <person name="Turgeon B."/>
            <person name="Goodwin S."/>
            <person name="Spatafora J."/>
            <person name="Crous P."/>
            <person name="Grigoriev I."/>
        </authorList>
    </citation>
    <scope>NUCLEOTIDE SEQUENCE</scope>
    <source>
        <strain evidence="5">CBS 115976</strain>
    </source>
</reference>
<dbReference type="Proteomes" id="UP000799302">
    <property type="component" value="Unassembled WGS sequence"/>
</dbReference>
<feature type="compositionally biased region" description="Low complexity" evidence="4">
    <location>
        <begin position="127"/>
        <end position="147"/>
    </location>
</feature>
<feature type="compositionally biased region" description="Polar residues" evidence="4">
    <location>
        <begin position="84"/>
        <end position="117"/>
    </location>
</feature>
<evidence type="ECO:0000313" key="6">
    <source>
        <dbReference type="Proteomes" id="UP000799302"/>
    </source>
</evidence>
<feature type="compositionally biased region" description="Polar residues" evidence="4">
    <location>
        <begin position="21"/>
        <end position="38"/>
    </location>
</feature>
<dbReference type="GO" id="GO:0006606">
    <property type="term" value="P:protein import into nucleus"/>
    <property type="evidence" value="ECO:0007669"/>
    <property type="project" value="TreeGrafter"/>
</dbReference>
<feature type="region of interest" description="Disordered" evidence="4">
    <location>
        <begin position="312"/>
        <end position="333"/>
    </location>
</feature>
<comment type="subcellular location">
    <subcellularLocation>
        <location evidence="1">Nucleus envelope</location>
    </subcellularLocation>
</comment>
<feature type="region of interest" description="Disordered" evidence="4">
    <location>
        <begin position="365"/>
        <end position="387"/>
    </location>
</feature>
<organism evidence="5 6">
    <name type="scientific">Microthyrium microscopicum</name>
    <dbReference type="NCBI Taxonomy" id="703497"/>
    <lineage>
        <taxon>Eukaryota</taxon>
        <taxon>Fungi</taxon>
        <taxon>Dikarya</taxon>
        <taxon>Ascomycota</taxon>
        <taxon>Pezizomycotina</taxon>
        <taxon>Dothideomycetes</taxon>
        <taxon>Dothideomycetes incertae sedis</taxon>
        <taxon>Microthyriales</taxon>
        <taxon>Microthyriaceae</taxon>
        <taxon>Microthyrium</taxon>
    </lineage>
</organism>
<evidence type="ECO:0000313" key="5">
    <source>
        <dbReference type="EMBL" id="KAF2663986.1"/>
    </source>
</evidence>
<gene>
    <name evidence="5" type="ORF">BT63DRAFT_379640</name>
</gene>
<sequence length="1122" mass="122612">MFGSNTGAAAGSGAFGAPLKRSSTLPLGADTSTSRSSLFPQLNTTAAAAPASSLFNNNPASSAPSTSLFGGLGTPKPAAAPSLFASTTNKPGFLGSTPNTNTNAAPSLFNMSTQPQQAPALGGSLFASQGPAQANQSNAQPAQAEAAAAAPGSSAYFDQMLERGKKRNHLDNGGLGDIPTLQLGLADIARKARNLGTGGPSAAQARAGDRDARAHYMLASSGVSTVNALRDLNNFAAQAGATTGAAGQAAPDPDLDTFVSNLRTQSTMEMIQEGLEQSKRDFDNFLEETVQMNWNAQRRKVYEHFGLKTPTGNAADDDATQTKANTGAFGRSSRGFRASASGMRVSGMQKSIIGNANLRTSVLGAPGEAAESDSKSQPRMRLEDRTNRERQELYAKKIQEFNEARNMDLVFPIAHQLAEIELAVGDQSADQISNAYKALIEVAEESSTTLARSDPNVKSWERSFVNEYLNYNDNAQRAENMRKRITRGAQKCLEGIFWRKVETVIAKDPKVANLGGVPQPVNKVRAYIRVLAQRKDLVGPENQDVEMQAIQKITTPSGTDYCWALIYYALRCGLVEEAARYVADNQRAIRSLDRNFSRYMEAYAADPDRRLPQDLRTAIAREYVGKSRAHDASQTDPYKIACYKVIGRCEMSRKNFDRIPSDEEDWIWLQFVLAREVNKADEVAGDAFSLKDLRSIVTDIGQRHFGPTSESSGSYGIYFYLQILAGMYESAIKWLYDYNYIAAVHFSIALAYYGLLRVSDFSQTNLLSFTTRQEPQLQFALIVGYYTSEFRAAKPDAAADYLILLALNADLSGEAGRQQGQLCLEALRELVLETREFAQLLGDVRNDGQRIPGAIQLRTDLIKRGSVSGSLRDMDNFVQKLTIQAAQTADEGGRTTDSVLLYHLAGEYENVLTIVNRTLSEALTVELGQSAMRLEPLKARKVESGPAFSENSTLSLTAVDDPVVLARNMLSLYSQASSQHEYNKIKPNTRKTAEVLLQLARAKELLLGRYYVECIETIGNLKLLPVDFRGDVTRIRQSAQDFSELSQVIARCIGDVLIWMVLACTKEKEKLMSSGWETDSRQGTVQYLKTAIEDLGIFAGLVRYKLRQGVFEVLARAAEGSL</sequence>
<name>A0A6A6TWZ9_9PEZI</name>
<dbReference type="Pfam" id="PF04097">
    <property type="entry name" value="Nic96"/>
    <property type="match status" value="1"/>
</dbReference>
<accession>A0A6A6TWZ9</accession>
<dbReference type="PANTHER" id="PTHR11225">
    <property type="entry name" value="NUCLEAR PORE COMPLEX PROTEIN NUP93 NUCLEOPORIN NUP93 DEAD EYE PROTEIN"/>
    <property type="match status" value="1"/>
</dbReference>
<evidence type="ECO:0000256" key="4">
    <source>
        <dbReference type="SAM" id="MobiDB-lite"/>
    </source>
</evidence>
<dbReference type="GO" id="GO:0016973">
    <property type="term" value="P:poly(A)+ mRNA export from nucleus"/>
    <property type="evidence" value="ECO:0007669"/>
    <property type="project" value="TreeGrafter"/>
</dbReference>
<dbReference type="PANTHER" id="PTHR11225:SF4">
    <property type="entry name" value="NUCLEAR PORE COMPLEX PROTEIN NUP93"/>
    <property type="match status" value="1"/>
</dbReference>
<keyword evidence="6" id="KW-1185">Reference proteome</keyword>
<dbReference type="EMBL" id="MU004244">
    <property type="protein sequence ID" value="KAF2663986.1"/>
    <property type="molecule type" value="Genomic_DNA"/>
</dbReference>
<evidence type="ECO:0000256" key="3">
    <source>
        <dbReference type="ARBA" id="ARBA00023242"/>
    </source>
</evidence>